<organism evidence="1 2">
    <name type="scientific">Metapseudomonas otitidis</name>
    <dbReference type="NCBI Taxonomy" id="319939"/>
    <lineage>
        <taxon>Bacteria</taxon>
        <taxon>Pseudomonadati</taxon>
        <taxon>Pseudomonadota</taxon>
        <taxon>Gammaproteobacteria</taxon>
        <taxon>Pseudomonadales</taxon>
        <taxon>Pseudomonadaceae</taxon>
        <taxon>Metapseudomonas</taxon>
    </lineage>
</organism>
<proteinExistence type="predicted"/>
<dbReference type="RefSeq" id="WP_317234193.1">
    <property type="nucleotide sequence ID" value="NZ_JAWJUL010000085.1"/>
</dbReference>
<evidence type="ECO:0000313" key="1">
    <source>
        <dbReference type="EMBL" id="MDV3441694.1"/>
    </source>
</evidence>
<evidence type="ECO:0000313" key="2">
    <source>
        <dbReference type="Proteomes" id="UP001273935"/>
    </source>
</evidence>
<dbReference type="EMBL" id="JAWJUL010000085">
    <property type="protein sequence ID" value="MDV3441694.1"/>
    <property type="molecule type" value="Genomic_DNA"/>
</dbReference>
<keyword evidence="2" id="KW-1185">Reference proteome</keyword>
<accession>A0ABU3XUT5</accession>
<gene>
    <name evidence="1" type="ORF">R0G64_19940</name>
</gene>
<comment type="caution">
    <text evidence="1">The sequence shown here is derived from an EMBL/GenBank/DDBJ whole genome shotgun (WGS) entry which is preliminary data.</text>
</comment>
<sequence>MAILTAEQLRLLFNIKTGAESENFWVSKSYQGLTPITRDREIGEAACWNWVFYGAVTANIIERTHPEYTYKNLTPVDFDSYGTQIDRAVESISVPTMNANQNKILRTLWSAANNPSATDEDIQNFVQFMMRHTAKINGLEPSESETNYTLAMTVPRKNWHHWQHWAIGIRQGITRYLQTAPAVTLHWGDNEVWESERDGHILSEIYLKGLLPAHVELIELILLIPTCRSCKKLKPKKTIPEKKWSTCSKGHIFCGVCQPQKTKGDRYHPVGNLCRFVHCHEKTTELSDDYRY</sequence>
<protein>
    <submittedName>
        <fullName evidence="1">Uncharacterized protein</fullName>
    </submittedName>
</protein>
<name>A0ABU3XUT5_9GAMM</name>
<dbReference type="Proteomes" id="UP001273935">
    <property type="component" value="Unassembled WGS sequence"/>
</dbReference>
<reference evidence="1 2" key="1">
    <citation type="submission" date="2023-10" db="EMBL/GenBank/DDBJ databases">
        <title>Pseudomonas otitidis isolated from a paediatric patient with cystic fibrosis in Chile.</title>
        <authorList>
            <person name="Amsteins-Romero L."/>
            <person name="Opazo-Capurro A."/>
            <person name="Matus-Kohler M."/>
            <person name="Gonzalez-Rocha G."/>
        </authorList>
    </citation>
    <scope>NUCLEOTIDE SEQUENCE [LARGE SCALE GENOMIC DNA]</scope>
    <source>
        <strain evidence="1 2">P-714</strain>
    </source>
</reference>